<dbReference type="Proteomes" id="UP000556329">
    <property type="component" value="Unassembled WGS sequence"/>
</dbReference>
<dbReference type="EMBL" id="JACHEF010000011">
    <property type="protein sequence ID" value="MBB6413946.1"/>
    <property type="molecule type" value="Genomic_DNA"/>
</dbReference>
<proteinExistence type="predicted"/>
<dbReference type="SUPFAM" id="SSF56954">
    <property type="entry name" value="Outer membrane efflux proteins (OEP)"/>
    <property type="match status" value="1"/>
</dbReference>
<reference evidence="1 2" key="1">
    <citation type="submission" date="2020-08" db="EMBL/GenBank/DDBJ databases">
        <title>Genomic Encyclopedia of Type Strains, Phase IV (KMG-IV): sequencing the most valuable type-strain genomes for metagenomic binning, comparative biology and taxonomic classification.</title>
        <authorList>
            <person name="Goeker M."/>
        </authorList>
    </citation>
    <scope>NUCLEOTIDE SEQUENCE [LARGE SCALE GENOMIC DNA]</scope>
    <source>
        <strain evidence="1 2">DSM 100039</strain>
    </source>
</reference>
<evidence type="ECO:0000313" key="1">
    <source>
        <dbReference type="EMBL" id="MBB6413946.1"/>
    </source>
</evidence>
<gene>
    <name evidence="1" type="ORF">HNQ71_006655</name>
</gene>
<protein>
    <submittedName>
        <fullName evidence="1">Outer membrane protein TolC</fullName>
    </submittedName>
</protein>
<evidence type="ECO:0000313" key="2">
    <source>
        <dbReference type="Proteomes" id="UP000556329"/>
    </source>
</evidence>
<keyword evidence="2" id="KW-1185">Reference proteome</keyword>
<sequence>MSASAPGFDVLNAQATVIDAKIKQINVEHDVVVASYRILQAIGHLSAERLDLQVTKYKPGTLQGCQG</sequence>
<name>A0A841PFL7_9HYPH</name>
<organism evidence="1 2">
    <name type="scientific">Mesorhizobium sangaii</name>
    <dbReference type="NCBI Taxonomy" id="505389"/>
    <lineage>
        <taxon>Bacteria</taxon>
        <taxon>Pseudomonadati</taxon>
        <taxon>Pseudomonadota</taxon>
        <taxon>Alphaproteobacteria</taxon>
        <taxon>Hyphomicrobiales</taxon>
        <taxon>Phyllobacteriaceae</taxon>
        <taxon>Mesorhizobium</taxon>
    </lineage>
</organism>
<dbReference type="AlphaFoldDB" id="A0A841PFL7"/>
<accession>A0A841PFL7</accession>
<comment type="caution">
    <text evidence="1">The sequence shown here is derived from an EMBL/GenBank/DDBJ whole genome shotgun (WGS) entry which is preliminary data.</text>
</comment>